<dbReference type="EMBL" id="AACZBS010000027">
    <property type="protein sequence ID" value="EAN7550538.1"/>
    <property type="molecule type" value="Genomic_DNA"/>
</dbReference>
<keyword evidence="2" id="KW-0547">Nucleotide-binding</keyword>
<dbReference type="GO" id="GO:0005524">
    <property type="term" value="F:ATP binding"/>
    <property type="evidence" value="ECO:0007669"/>
    <property type="project" value="UniProtKB-KW"/>
</dbReference>
<proteinExistence type="predicted"/>
<dbReference type="PANTHER" id="PTHR40396">
    <property type="entry name" value="ATPASE-LIKE PROTEIN"/>
    <property type="match status" value="1"/>
</dbReference>
<gene>
    <name evidence="2" type="ORF">ELM44_22705</name>
</gene>
<evidence type="ECO:0000313" key="2">
    <source>
        <dbReference type="EMBL" id="EAN7550538.1"/>
    </source>
</evidence>
<dbReference type="GO" id="GO:0016887">
    <property type="term" value="F:ATP hydrolysis activity"/>
    <property type="evidence" value="ECO:0007669"/>
    <property type="project" value="InterPro"/>
</dbReference>
<keyword evidence="2" id="KW-0067">ATP-binding</keyword>
<comment type="caution">
    <text evidence="2">The sequence shown here is derived from an EMBL/GenBank/DDBJ whole genome shotgun (WGS) entry which is preliminary data.</text>
</comment>
<dbReference type="RefSeq" id="WP_000498067.1">
    <property type="nucleotide sequence ID" value="NZ_JBIMHT010000021.1"/>
</dbReference>
<protein>
    <submittedName>
        <fullName evidence="2">ATP-binding protein</fullName>
    </submittedName>
</protein>
<name>A0A5T3RX53_SALER</name>
<dbReference type="SUPFAM" id="SSF52540">
    <property type="entry name" value="P-loop containing nucleoside triphosphate hydrolases"/>
    <property type="match status" value="1"/>
</dbReference>
<evidence type="ECO:0000259" key="1">
    <source>
        <dbReference type="Pfam" id="PF13304"/>
    </source>
</evidence>
<dbReference type="InterPro" id="IPR027417">
    <property type="entry name" value="P-loop_NTPase"/>
</dbReference>
<dbReference type="AlphaFoldDB" id="A0A5T3RX53"/>
<dbReference type="InterPro" id="IPR003959">
    <property type="entry name" value="ATPase_AAA_core"/>
</dbReference>
<dbReference type="PANTHER" id="PTHR40396:SF1">
    <property type="entry name" value="ATPASE AAA-TYPE CORE DOMAIN-CONTAINING PROTEIN"/>
    <property type="match status" value="1"/>
</dbReference>
<dbReference type="Gene3D" id="3.40.50.300">
    <property type="entry name" value="P-loop containing nucleotide triphosphate hydrolases"/>
    <property type="match status" value="2"/>
</dbReference>
<dbReference type="Pfam" id="PF13304">
    <property type="entry name" value="AAA_21"/>
    <property type="match status" value="1"/>
</dbReference>
<organism evidence="2">
    <name type="scientific">Salmonella enterica</name>
    <name type="common">Salmonella choleraesuis</name>
    <dbReference type="NCBI Taxonomy" id="28901"/>
    <lineage>
        <taxon>Bacteria</taxon>
        <taxon>Pseudomonadati</taxon>
        <taxon>Pseudomonadota</taxon>
        <taxon>Gammaproteobacteria</taxon>
        <taxon>Enterobacterales</taxon>
        <taxon>Enterobacteriaceae</taxon>
        <taxon>Salmonella</taxon>
    </lineage>
</organism>
<reference evidence="2" key="1">
    <citation type="submission" date="2018-12" db="EMBL/GenBank/DDBJ databases">
        <authorList>
            <consortium name="NARMS: The National Antimicrobial Resistance Monitoring System"/>
        </authorList>
    </citation>
    <scope>NUCLEOTIDE SEQUENCE</scope>
    <source>
        <strain evidence="2">FSIS11816501</strain>
    </source>
</reference>
<feature type="domain" description="ATPase AAA-type core" evidence="1">
    <location>
        <begin position="48"/>
        <end position="357"/>
    </location>
</feature>
<accession>A0A5T3RX53</accession>
<sequence length="451" mass="51003">MFVRLTIENFRSVKENFTLDLSASGSNSHLVNHIYKNAEMSVGTLMSAGIYGANASGKSNVLMAFEAIKYIATDSGDLKEGTRIPCYEPYALSLATNESPVRFVADFYSVEGNRFNYEVKYIKDRIIFESLDYYPSRVKANLFTRDEGDTWETIKFGGHYRGGVKKIPFFPNNSYLAKAGNNAASPDIIKEAYDFFRKGIRHIGLNEKIRISSFGKREEVVSETAEVLCMVDTGVAGISVREVESDLPIRMDDDIPPEIKEMIEEDYKYRYLFSHATEEGGSVSFPMSRESEGTQKLFEIIPLIRSAFNNSMVVIIDELDNSLHPHIADLIVKLFNDPDVNKKGSQLIFSTHNMQLMTPEKMRRDQIWFCEKNKGASALYSLDDFDKKKVKTTTPYASWYDEGRFGGVPDINYLKVAKFLSGNAMTAIHDIDVDALAGDFFEEFNEDLSND</sequence>